<name>A0ABT7NT64_9SPHI</name>
<dbReference type="Pfam" id="PF21983">
    <property type="entry name" value="NikA-like"/>
    <property type="match status" value="1"/>
</dbReference>
<dbReference type="EMBL" id="JACAGK010000074">
    <property type="protein sequence ID" value="MDM1050153.1"/>
    <property type="molecule type" value="Genomic_DNA"/>
</dbReference>
<proteinExistence type="predicted"/>
<dbReference type="Proteomes" id="UP001170954">
    <property type="component" value="Unassembled WGS sequence"/>
</dbReference>
<reference evidence="1" key="2">
    <citation type="journal article" date="2022" name="Sci. Total Environ.">
        <title>Prevalence, transmission, and molecular epidemiology of tet(X)-positive bacteria among humans, animals, and environmental niches in China: An epidemiological, and genomic-based study.</title>
        <authorList>
            <person name="Dong N."/>
            <person name="Zeng Y."/>
            <person name="Cai C."/>
            <person name="Sun C."/>
            <person name="Lu J."/>
            <person name="Liu C."/>
            <person name="Zhou H."/>
            <person name="Sun Q."/>
            <person name="Shu L."/>
            <person name="Wang H."/>
            <person name="Wang Y."/>
            <person name="Wang S."/>
            <person name="Wu C."/>
            <person name="Chan E.W."/>
            <person name="Chen G."/>
            <person name="Shen Z."/>
            <person name="Chen S."/>
            <person name="Zhang R."/>
        </authorList>
    </citation>
    <scope>NUCLEOTIDE SEQUENCE</scope>
    <source>
        <strain evidence="1">R1692</strain>
    </source>
</reference>
<dbReference type="InterPro" id="IPR053842">
    <property type="entry name" value="NikA-like"/>
</dbReference>
<organism evidence="1 2">
    <name type="scientific">Sphingobacterium hotanense</name>
    <dbReference type="NCBI Taxonomy" id="649196"/>
    <lineage>
        <taxon>Bacteria</taxon>
        <taxon>Pseudomonadati</taxon>
        <taxon>Bacteroidota</taxon>
        <taxon>Sphingobacteriia</taxon>
        <taxon>Sphingobacteriales</taxon>
        <taxon>Sphingobacteriaceae</taxon>
        <taxon>Sphingobacterium</taxon>
    </lineage>
</organism>
<comment type="caution">
    <text evidence="1">The sequence shown here is derived from an EMBL/GenBank/DDBJ whole genome shotgun (WGS) entry which is preliminary data.</text>
</comment>
<accession>A0ABT7NT64</accession>
<reference evidence="1" key="1">
    <citation type="submission" date="2020-06" db="EMBL/GenBank/DDBJ databases">
        <authorList>
            <person name="Dong N."/>
        </authorList>
    </citation>
    <scope>NUCLEOTIDE SEQUENCE</scope>
    <source>
        <strain evidence="1">R1692</strain>
    </source>
</reference>
<sequence length="107" mass="12685">MEIEKIDRKVEVLFTKSDFNRLTQLANLANMSISRYVRTACFNKKIYAKFTQEERVFMTRIFNIGNNLNQIAKALNAQQKNEELLLRLRISLDHLDNFIDKMLRNDS</sequence>
<dbReference type="RefSeq" id="WP_286652307.1">
    <property type="nucleotide sequence ID" value="NZ_JACAGK010000074.1"/>
</dbReference>
<evidence type="ECO:0000313" key="1">
    <source>
        <dbReference type="EMBL" id="MDM1050153.1"/>
    </source>
</evidence>
<evidence type="ECO:0000313" key="2">
    <source>
        <dbReference type="Proteomes" id="UP001170954"/>
    </source>
</evidence>
<keyword evidence="2" id="KW-1185">Reference proteome</keyword>
<gene>
    <name evidence="1" type="primary">mobC</name>
    <name evidence="1" type="ORF">HX018_18100</name>
</gene>
<protein>
    <submittedName>
        <fullName evidence="1">Plasmid mobilization relaxosome protein MobC</fullName>
    </submittedName>
</protein>